<keyword evidence="4" id="KW-0560">Oxidoreductase</keyword>
<dbReference type="Gene3D" id="3.50.50.60">
    <property type="entry name" value="FAD/NAD(P)-binding domain"/>
    <property type="match status" value="1"/>
</dbReference>
<evidence type="ECO:0000256" key="2">
    <source>
        <dbReference type="ARBA" id="ARBA00022630"/>
    </source>
</evidence>
<dbReference type="PANTHER" id="PTHR13789:SF318">
    <property type="entry name" value="GERANYLGERANYL DIPHOSPHATE REDUCTASE"/>
    <property type="match status" value="1"/>
</dbReference>
<name>A0A8J7UIL9_9HYPH</name>
<dbReference type="PANTHER" id="PTHR13789">
    <property type="entry name" value="MONOOXYGENASE"/>
    <property type="match status" value="1"/>
</dbReference>
<protein>
    <submittedName>
        <fullName evidence="7">FAD-dependent monooxygenase</fullName>
    </submittedName>
</protein>
<evidence type="ECO:0000256" key="1">
    <source>
        <dbReference type="ARBA" id="ARBA00001974"/>
    </source>
</evidence>
<evidence type="ECO:0000256" key="4">
    <source>
        <dbReference type="ARBA" id="ARBA00023002"/>
    </source>
</evidence>
<evidence type="ECO:0000313" key="8">
    <source>
        <dbReference type="Proteomes" id="UP000666240"/>
    </source>
</evidence>
<proteinExistence type="predicted"/>
<dbReference type="AlphaFoldDB" id="A0A8J7UIL9"/>
<accession>A0A8J7UIL9</accession>
<gene>
    <name evidence="7" type="ORF">J5Y06_10365</name>
</gene>
<keyword evidence="2" id="KW-0285">Flavoprotein</keyword>
<dbReference type="Proteomes" id="UP000666240">
    <property type="component" value="Unassembled WGS sequence"/>
</dbReference>
<dbReference type="InterPro" id="IPR002938">
    <property type="entry name" value="FAD-bd"/>
</dbReference>
<dbReference type="EMBL" id="JAGIYY010000002">
    <property type="protein sequence ID" value="MBP0439053.1"/>
    <property type="molecule type" value="Genomic_DNA"/>
</dbReference>
<keyword evidence="5 7" id="KW-0503">Monooxygenase</keyword>
<evidence type="ECO:0000259" key="6">
    <source>
        <dbReference type="Pfam" id="PF01494"/>
    </source>
</evidence>
<keyword evidence="3" id="KW-0274">FAD</keyword>
<dbReference type="GO" id="GO:0071949">
    <property type="term" value="F:FAD binding"/>
    <property type="evidence" value="ECO:0007669"/>
    <property type="project" value="InterPro"/>
</dbReference>
<feature type="domain" description="FAD-binding" evidence="6">
    <location>
        <begin position="7"/>
        <end position="356"/>
    </location>
</feature>
<evidence type="ECO:0000313" key="7">
    <source>
        <dbReference type="EMBL" id="MBP0439053.1"/>
    </source>
</evidence>
<evidence type="ECO:0000256" key="5">
    <source>
        <dbReference type="ARBA" id="ARBA00023033"/>
    </source>
</evidence>
<dbReference type="SUPFAM" id="SSF51905">
    <property type="entry name" value="FAD/NAD(P)-binding domain"/>
    <property type="match status" value="1"/>
</dbReference>
<organism evidence="7 8">
    <name type="scientific">Tianweitania sediminis</name>
    <dbReference type="NCBI Taxonomy" id="1502156"/>
    <lineage>
        <taxon>Bacteria</taxon>
        <taxon>Pseudomonadati</taxon>
        <taxon>Pseudomonadota</taxon>
        <taxon>Alphaproteobacteria</taxon>
        <taxon>Hyphomicrobiales</taxon>
        <taxon>Phyllobacteriaceae</taxon>
        <taxon>Tianweitania</taxon>
    </lineage>
</organism>
<keyword evidence="8" id="KW-1185">Reference proteome</keyword>
<evidence type="ECO:0000256" key="3">
    <source>
        <dbReference type="ARBA" id="ARBA00022827"/>
    </source>
</evidence>
<comment type="cofactor">
    <cofactor evidence="1">
        <name>FAD</name>
        <dbReference type="ChEBI" id="CHEBI:57692"/>
    </cofactor>
</comment>
<dbReference type="InterPro" id="IPR036188">
    <property type="entry name" value="FAD/NAD-bd_sf"/>
</dbReference>
<dbReference type="Pfam" id="PF01494">
    <property type="entry name" value="FAD_binding_3"/>
    <property type="match status" value="1"/>
</dbReference>
<sequence>MLDASRPVLIAGGGLAGLTTALAFAATGTAVRLFEAAPAFGEIGAGLQLSPNATHILDRLGVLPPLEPQLTRPSAVTLFDAATLRPLTAIPLGSGGEKRWRAPYVVAHRAAILDALLATARRNPLISIETGALVRDLVIGHDDVTLAFERGGSTQTADGAFLVAADGVWSGLRRFANGDRPVDSRFSGLTAWRTTLPIADAESLALPRVIDFGCVSTFLDPYAHLVAYPLAGGSALNLVAITRGGSAKKTWREADGRDVLDAFLRRLPQPLNGLARLSNWTRWPLYEAPADLTWVSHRFALVGDAAHALLPFAAQGAAMAIEDAAVLAASVQAAGADLDRGLQHYQEVRRRRLHQVRSRGRLNRLAWHAGGPVALARNLVFRLKGPEALAADLDWLYGWREPTRP</sequence>
<comment type="caution">
    <text evidence="7">The sequence shown here is derived from an EMBL/GenBank/DDBJ whole genome shotgun (WGS) entry which is preliminary data.</text>
</comment>
<dbReference type="PRINTS" id="PR00420">
    <property type="entry name" value="RNGMNOXGNASE"/>
</dbReference>
<dbReference type="RefSeq" id="WP_209335041.1">
    <property type="nucleotide sequence ID" value="NZ_JAGIYY010000002.1"/>
</dbReference>
<dbReference type="SUPFAM" id="SSF54373">
    <property type="entry name" value="FAD-linked reductases, C-terminal domain"/>
    <property type="match status" value="1"/>
</dbReference>
<dbReference type="InterPro" id="IPR050493">
    <property type="entry name" value="FAD-dep_Monooxygenase_BioMet"/>
</dbReference>
<dbReference type="GO" id="GO:0004497">
    <property type="term" value="F:monooxygenase activity"/>
    <property type="evidence" value="ECO:0007669"/>
    <property type="project" value="UniProtKB-KW"/>
</dbReference>
<reference evidence="7" key="1">
    <citation type="submission" date="2021-03" db="EMBL/GenBank/DDBJ databases">
        <title>Genome sequencing and assembly of Tianweitania sediminis.</title>
        <authorList>
            <person name="Chhetri G."/>
        </authorList>
    </citation>
    <scope>NUCLEOTIDE SEQUENCE</scope>
    <source>
        <strain evidence="7">Z8</strain>
    </source>
</reference>